<dbReference type="OrthoDB" id="2354672at2"/>
<evidence type="ECO:0000313" key="3">
    <source>
        <dbReference type="Proteomes" id="UP000182738"/>
    </source>
</evidence>
<protein>
    <submittedName>
        <fullName evidence="2">Uncharacterized protein YpbB</fullName>
    </submittedName>
</protein>
<sequence length="340" mass="40415">MLQHIVLFCIDRFRGERSLAAIDHLLNGKKTAQTLQDSKWYDVSRLFGMVPIDRSRLFDVARALEADGFISQVDEHIYCTTESGKEKLRRFILPPYIDGWKYMNESSLFWKRLSLLIQTIANIIHRTSFEPIHRDEHIQSFVKRWLFQHTHIKTLARSLYEEMYELLSYVEEKDANIFVWRLTSHERIGWTNEQIAYAINEEDVAVLLSFQNVLHFMLEMTEKETEKFPLLYSLRERKRSQLTSSAQKTWELLKEGYSLEQIAQLRGLRKGTIEDHIVEIATYIPTFVSTPFLEENKRKRIIQQARQLKTKKLRAIKELLPDVSYFEIRLALARWEREDA</sequence>
<evidence type="ECO:0000313" key="2">
    <source>
        <dbReference type="EMBL" id="CUA79532.1"/>
    </source>
</evidence>
<gene>
    <name evidence="2" type="ORF">Ga0061060_104129</name>
</gene>
<dbReference type="PIRSF" id="PIRSF021350">
    <property type="entry name" value="UCP021350"/>
    <property type="match status" value="1"/>
</dbReference>
<dbReference type="Pfam" id="PF14493">
    <property type="entry name" value="HTH_40"/>
    <property type="match status" value="1"/>
</dbReference>
<keyword evidence="3" id="KW-1185">Reference proteome</keyword>
<dbReference type="InterPro" id="IPR008308">
    <property type="entry name" value="YpbB-like"/>
</dbReference>
<evidence type="ECO:0000259" key="1">
    <source>
        <dbReference type="Pfam" id="PF14493"/>
    </source>
</evidence>
<proteinExistence type="predicted"/>
<reference evidence="3" key="1">
    <citation type="submission" date="2015-08" db="EMBL/GenBank/DDBJ databases">
        <authorList>
            <person name="Varghese N."/>
        </authorList>
    </citation>
    <scope>NUCLEOTIDE SEQUENCE [LARGE SCALE GENOMIC DNA]</scope>
    <source>
        <strain evidence="3">DSM 27374</strain>
    </source>
</reference>
<feature type="domain" description="Helicase Helix-turn-helix" evidence="1">
    <location>
        <begin position="245"/>
        <end position="332"/>
    </location>
</feature>
<dbReference type="EMBL" id="CYGZ01000004">
    <property type="protein sequence ID" value="CUA79532.1"/>
    <property type="molecule type" value="Genomic_DNA"/>
</dbReference>
<dbReference type="RefSeq" id="WP_055440674.1">
    <property type="nucleotide sequence ID" value="NZ_BAABDZ010000035.1"/>
</dbReference>
<dbReference type="Proteomes" id="UP000182738">
    <property type="component" value="Unassembled WGS sequence"/>
</dbReference>
<dbReference type="STRING" id="1325335.GCA_001418025_00840"/>
<name>A0A0K6GLJ7_9BACL</name>
<dbReference type="InterPro" id="IPR029491">
    <property type="entry name" value="Helicase_HTH"/>
</dbReference>
<accession>A0A0K6GLJ7</accession>
<organism evidence="2 3">
    <name type="scientific">Anoxybacillus suryakundensis</name>
    <dbReference type="NCBI Taxonomy" id="1325335"/>
    <lineage>
        <taxon>Bacteria</taxon>
        <taxon>Bacillati</taxon>
        <taxon>Bacillota</taxon>
        <taxon>Bacilli</taxon>
        <taxon>Bacillales</taxon>
        <taxon>Anoxybacillaceae</taxon>
        <taxon>Anoxybacillus</taxon>
    </lineage>
</organism>
<dbReference type="AlphaFoldDB" id="A0A0K6GLJ7"/>